<protein>
    <recommendedName>
        <fullName evidence="1">Arrestin-like N-terminal domain-containing protein</fullName>
    </recommendedName>
</protein>
<dbReference type="Gene3D" id="2.60.40.640">
    <property type="match status" value="1"/>
</dbReference>
<accession>A0AAN6IDN1</accession>
<dbReference type="EMBL" id="MU404354">
    <property type="protein sequence ID" value="KAI1613225.1"/>
    <property type="molecule type" value="Genomic_DNA"/>
</dbReference>
<dbReference type="Proteomes" id="UP001203852">
    <property type="component" value="Unassembled WGS sequence"/>
</dbReference>
<evidence type="ECO:0000313" key="3">
    <source>
        <dbReference type="Proteomes" id="UP001203852"/>
    </source>
</evidence>
<organism evidence="2 3">
    <name type="scientific">Exophiala viscosa</name>
    <dbReference type="NCBI Taxonomy" id="2486360"/>
    <lineage>
        <taxon>Eukaryota</taxon>
        <taxon>Fungi</taxon>
        <taxon>Dikarya</taxon>
        <taxon>Ascomycota</taxon>
        <taxon>Pezizomycotina</taxon>
        <taxon>Eurotiomycetes</taxon>
        <taxon>Chaetothyriomycetidae</taxon>
        <taxon>Chaetothyriales</taxon>
        <taxon>Herpotrichiellaceae</taxon>
        <taxon>Exophiala</taxon>
    </lineage>
</organism>
<proteinExistence type="predicted"/>
<dbReference type="InterPro" id="IPR011021">
    <property type="entry name" value="Arrestin-like_N"/>
</dbReference>
<dbReference type="CDD" id="cd22952">
    <property type="entry name" value="ART10-like"/>
    <property type="match status" value="1"/>
</dbReference>
<gene>
    <name evidence="2" type="ORF">EDD36DRAFT_465357</name>
</gene>
<dbReference type="InterPro" id="IPR014752">
    <property type="entry name" value="Arrestin-like_C"/>
</dbReference>
<evidence type="ECO:0000259" key="1">
    <source>
        <dbReference type="Pfam" id="PF00339"/>
    </source>
</evidence>
<dbReference type="SUPFAM" id="SSF81296">
    <property type="entry name" value="E set domains"/>
    <property type="match status" value="1"/>
</dbReference>
<evidence type="ECO:0000313" key="2">
    <source>
        <dbReference type="EMBL" id="KAI1613225.1"/>
    </source>
</evidence>
<name>A0AAN6IDN1_9EURO</name>
<reference evidence="2" key="1">
    <citation type="journal article" date="2022" name="bioRxiv">
        <title>Deciphering the potential niche of two novel black yeast fungi from a biological soil crust based on their genomes, phenotypes, and melanin regulation.</title>
        <authorList>
            <consortium name="DOE Joint Genome Institute"/>
            <person name="Carr E.C."/>
            <person name="Barton Q."/>
            <person name="Grambo S."/>
            <person name="Sullivan M."/>
            <person name="Renfro C.M."/>
            <person name="Kuo A."/>
            <person name="Pangilinan J."/>
            <person name="Lipzen A."/>
            <person name="Keymanesh K."/>
            <person name="Savage E."/>
            <person name="Barry K."/>
            <person name="Grigoriev I.V."/>
            <person name="Riekhof W.R."/>
            <person name="Harris S.S."/>
        </authorList>
    </citation>
    <scope>NUCLEOTIDE SEQUENCE</scope>
    <source>
        <strain evidence="2">JF 03-4F</strain>
    </source>
</reference>
<dbReference type="AlphaFoldDB" id="A0AAN6IDN1"/>
<sequence length="371" mass="41842">MGRTPATNSTGLSFDIDRPRGIYRPGDIISGHIMLDTNADVHIGNVSVSFWARSKVKMLQSAGQSVPVHRGRTLFFHTTETLYEGQYTHKAGSSGWPFHFVVPAQADPTCLSGQKSKGNGYFRSTEGNQFDLTLPPTMYHFRNGPANNECFVEYVLEARVTEAEDLHRTRSPKVNKSTYPIVFHPSSTPKPIEEYNLLTKNQLFSITTMRLLPQYTGTMLRIRDRARSIFRPRSMPRFSFILTVQSPTIIQLFHPDPIPFLISVTLDPSSENRNIAEPYPEIVLRSLKVDLRSWVGYRADQYSELTWASTPIHACNMLNQVLAPTEDGGAPLNIGTLYNFRLGNAILGSQADSQLYPTFTSYDIVRKYLLT</sequence>
<dbReference type="Pfam" id="PF00339">
    <property type="entry name" value="Arrestin_N"/>
    <property type="match status" value="1"/>
</dbReference>
<feature type="domain" description="Arrestin-like N-terminal" evidence="1">
    <location>
        <begin position="13"/>
        <end position="114"/>
    </location>
</feature>
<comment type="caution">
    <text evidence="2">The sequence shown here is derived from an EMBL/GenBank/DDBJ whole genome shotgun (WGS) entry which is preliminary data.</text>
</comment>
<keyword evidence="3" id="KW-1185">Reference proteome</keyword>
<dbReference type="InterPro" id="IPR014756">
    <property type="entry name" value="Ig_E-set"/>
</dbReference>